<evidence type="ECO:0000313" key="2">
    <source>
        <dbReference type="Proteomes" id="UP000284177"/>
    </source>
</evidence>
<dbReference type="AlphaFoldDB" id="A0A419SZ81"/>
<accession>A0A419SZ81</accession>
<reference evidence="1 2" key="1">
    <citation type="submission" date="2016-08" db="EMBL/GenBank/DDBJ databases">
        <title>Novel Firmicutes and Novel Genomes.</title>
        <authorList>
            <person name="Poppleton D.I."/>
            <person name="Gribaldo S."/>
        </authorList>
    </citation>
    <scope>NUCLEOTIDE SEQUENCE [LARGE SCALE GENOMIC DNA]</scope>
    <source>
        <strain evidence="1 2">CTT3</strain>
    </source>
</reference>
<gene>
    <name evidence="1" type="ORF">BET03_04345</name>
</gene>
<dbReference type="Proteomes" id="UP000284177">
    <property type="component" value="Unassembled WGS sequence"/>
</dbReference>
<dbReference type="EMBL" id="MCIB01000034">
    <property type="protein sequence ID" value="RKD30573.1"/>
    <property type="molecule type" value="Genomic_DNA"/>
</dbReference>
<protein>
    <submittedName>
        <fullName evidence="1">Uncharacterized protein</fullName>
    </submittedName>
</protein>
<sequence length="120" mass="14400">MNKEKKRIASIINELIYFLLKNNATNINIEIKDKEKFTIVELTIKDKFYIDKKEIRELKEKLDIPRVEEIEEYYWQLAGNIEGKESLFLIGNMINDSNVYYNKSQEFKIVICRMKDIKSK</sequence>
<name>A0A419SZ81_9FIRM</name>
<organism evidence="1 2">
    <name type="scientific">Thermohalobacter berrensis</name>
    <dbReference type="NCBI Taxonomy" id="99594"/>
    <lineage>
        <taxon>Bacteria</taxon>
        <taxon>Bacillati</taxon>
        <taxon>Bacillota</taxon>
        <taxon>Tissierellia</taxon>
        <taxon>Tissierellales</taxon>
        <taxon>Thermohalobacteraceae</taxon>
        <taxon>Thermohalobacter</taxon>
    </lineage>
</organism>
<evidence type="ECO:0000313" key="1">
    <source>
        <dbReference type="EMBL" id="RKD30573.1"/>
    </source>
</evidence>
<keyword evidence="2" id="KW-1185">Reference proteome</keyword>
<proteinExistence type="predicted"/>
<dbReference type="OrthoDB" id="1954546at2"/>
<comment type="caution">
    <text evidence="1">The sequence shown here is derived from an EMBL/GenBank/DDBJ whole genome shotgun (WGS) entry which is preliminary data.</text>
</comment>